<evidence type="ECO:0000313" key="2">
    <source>
        <dbReference type="Proteomes" id="UP001214094"/>
    </source>
</evidence>
<name>A0ABY8HLX2_ENSAD</name>
<dbReference type="RefSeq" id="WP_034798318.1">
    <property type="nucleotide sequence ID" value="NZ_CP015881.1"/>
</dbReference>
<dbReference type="GeneID" id="29521874"/>
<dbReference type="EMBL" id="CP121309">
    <property type="protein sequence ID" value="WFP93087.1"/>
    <property type="molecule type" value="Genomic_DNA"/>
</dbReference>
<dbReference type="Proteomes" id="UP001214094">
    <property type="component" value="Plasmid unnamedA"/>
</dbReference>
<reference evidence="1 2" key="1">
    <citation type="submission" date="2023-03" db="EMBL/GenBank/DDBJ databases">
        <title>Comparative genome and transcriptome analysis combination mining strategies for increasing vitamin B12 production of Ensifer adhaerens strain.</title>
        <authorList>
            <person name="Yongheng L."/>
        </authorList>
    </citation>
    <scope>NUCLEOTIDE SEQUENCE [LARGE SCALE GENOMIC DNA]</scope>
    <source>
        <strain evidence="1 2">Casida A-T305</strain>
        <plasmid evidence="1 2">unnamedA</plasmid>
    </source>
</reference>
<protein>
    <submittedName>
        <fullName evidence="1">Uncharacterized protein</fullName>
    </submittedName>
</protein>
<sequence length="123" mass="13548">MTSISGGITGTGPYWTQPQPIYQIELHPSLLREIEGRNDSGAFKGYLVQIFDDVSSPPSGILEIALNPNAKCACAIYEAKRLSRPLSRRSSNAATKPIWFEARTPQQAANIFYQAIVDQAHDI</sequence>
<keyword evidence="2" id="KW-1185">Reference proteome</keyword>
<proteinExistence type="predicted"/>
<evidence type="ECO:0000313" key="1">
    <source>
        <dbReference type="EMBL" id="WFP93087.1"/>
    </source>
</evidence>
<gene>
    <name evidence="1" type="ORF">P4B07_25425</name>
</gene>
<organism evidence="1 2">
    <name type="scientific">Ensifer adhaerens</name>
    <name type="common">Sinorhizobium morelense</name>
    <dbReference type="NCBI Taxonomy" id="106592"/>
    <lineage>
        <taxon>Bacteria</taxon>
        <taxon>Pseudomonadati</taxon>
        <taxon>Pseudomonadota</taxon>
        <taxon>Alphaproteobacteria</taxon>
        <taxon>Hyphomicrobiales</taxon>
        <taxon>Rhizobiaceae</taxon>
        <taxon>Sinorhizobium/Ensifer group</taxon>
        <taxon>Ensifer</taxon>
    </lineage>
</organism>
<geneLocation type="plasmid" evidence="1 2">
    <name>unnamedA</name>
</geneLocation>
<accession>A0ABY8HLX2</accession>
<keyword evidence="1" id="KW-0614">Plasmid</keyword>